<reference evidence="1" key="1">
    <citation type="journal article" date="2015" name="Nature">
        <title>Complex archaea that bridge the gap between prokaryotes and eukaryotes.</title>
        <authorList>
            <person name="Spang A."/>
            <person name="Saw J.H."/>
            <person name="Jorgensen S.L."/>
            <person name="Zaremba-Niedzwiedzka K."/>
            <person name="Martijn J."/>
            <person name="Lind A.E."/>
            <person name="van Eijk R."/>
            <person name="Schleper C."/>
            <person name="Guy L."/>
            <person name="Ettema T.J."/>
        </authorList>
    </citation>
    <scope>NUCLEOTIDE SEQUENCE</scope>
</reference>
<organism evidence="1">
    <name type="scientific">marine sediment metagenome</name>
    <dbReference type="NCBI Taxonomy" id="412755"/>
    <lineage>
        <taxon>unclassified sequences</taxon>
        <taxon>metagenomes</taxon>
        <taxon>ecological metagenomes</taxon>
    </lineage>
</organism>
<protein>
    <submittedName>
        <fullName evidence="1">Uncharacterized protein</fullName>
    </submittedName>
</protein>
<proteinExistence type="predicted"/>
<comment type="caution">
    <text evidence="1">The sequence shown here is derived from an EMBL/GenBank/DDBJ whole genome shotgun (WGS) entry which is preliminary data.</text>
</comment>
<accession>A0A0F9U208</accession>
<name>A0A0F9U208_9ZZZZ</name>
<sequence>MLKIGKFELCKHVPICVCEGLGGYMRITEVERKPLGYRIVETDIGIWITNIVKTRQIFYEDVFSYSWLRAVRM</sequence>
<dbReference type="EMBL" id="LAZR01001261">
    <property type="protein sequence ID" value="KKN47693.1"/>
    <property type="molecule type" value="Genomic_DNA"/>
</dbReference>
<evidence type="ECO:0000313" key="1">
    <source>
        <dbReference type="EMBL" id="KKN47693.1"/>
    </source>
</evidence>
<gene>
    <name evidence="1" type="ORF">LCGC14_0660160</name>
</gene>
<dbReference type="AlphaFoldDB" id="A0A0F9U208"/>